<accession>A0A6C0CTU8</accession>
<name>A0A6C0CTU8_9ZZZZ</name>
<evidence type="ECO:0000259" key="1">
    <source>
        <dbReference type="Pfam" id="PF08706"/>
    </source>
</evidence>
<dbReference type="EMBL" id="MN739483">
    <property type="protein sequence ID" value="QHT07592.1"/>
    <property type="molecule type" value="Genomic_DNA"/>
</dbReference>
<proteinExistence type="predicted"/>
<sequence>MLDIELKDLIEKSINGTLYDIAQVVYYLLKDDYVSARLKNKLWFKFDGNKWCQIEEGPYYELSTTIVSAYESYLKDLLCTEITLKNDKACDNLETESKSIDEQLKLVQTEITKTSSIVDKLKNVNFKESLCKECLYLFYNRDFISELDKKEHLIVFKESVYDLKEKLLRNGEKSDKASIYIDAIYDDVIVNEDVNYDEMVNNFIQFRKNLLKKRHPKNVYTLSYF</sequence>
<dbReference type="InterPro" id="IPR014818">
    <property type="entry name" value="Phage/plasmid_primase_P4_C"/>
</dbReference>
<feature type="domain" description="Bacteriophage/plasmid primase P4 C-terminal" evidence="1">
    <location>
        <begin position="26"/>
        <end position="187"/>
    </location>
</feature>
<protein>
    <recommendedName>
        <fullName evidence="1">Bacteriophage/plasmid primase P4 C-terminal domain-containing protein</fullName>
    </recommendedName>
</protein>
<reference evidence="2" key="1">
    <citation type="journal article" date="2020" name="Nature">
        <title>Giant virus diversity and host interactions through global metagenomics.</title>
        <authorList>
            <person name="Schulz F."/>
            <person name="Roux S."/>
            <person name="Paez-Espino D."/>
            <person name="Jungbluth S."/>
            <person name="Walsh D.A."/>
            <person name="Denef V.J."/>
            <person name="McMahon K.D."/>
            <person name="Konstantinidis K.T."/>
            <person name="Eloe-Fadrosh E.A."/>
            <person name="Kyrpides N.C."/>
            <person name="Woyke T."/>
        </authorList>
    </citation>
    <scope>NUCLEOTIDE SEQUENCE</scope>
    <source>
        <strain evidence="2">GVMAG-M-3300021964-36</strain>
    </source>
</reference>
<dbReference type="Pfam" id="PF08706">
    <property type="entry name" value="D5_N"/>
    <property type="match status" value="1"/>
</dbReference>
<dbReference type="AlphaFoldDB" id="A0A6C0CTU8"/>
<organism evidence="2">
    <name type="scientific">viral metagenome</name>
    <dbReference type="NCBI Taxonomy" id="1070528"/>
    <lineage>
        <taxon>unclassified sequences</taxon>
        <taxon>metagenomes</taxon>
        <taxon>organismal metagenomes</taxon>
    </lineage>
</organism>
<evidence type="ECO:0000313" key="2">
    <source>
        <dbReference type="EMBL" id="QHT07592.1"/>
    </source>
</evidence>